<reference evidence="1 2" key="1">
    <citation type="submission" date="2015-08" db="EMBL/GenBank/DDBJ databases">
        <title>Emmonsia species relationships and genome sequence.</title>
        <authorList>
            <person name="Cuomo C.A."/>
            <person name="Schwartz I.S."/>
            <person name="Kenyon C."/>
            <person name="De Hoog G.S."/>
            <person name="Govender N.P."/>
            <person name="Botha A."/>
            <person name="Moreno L."/>
            <person name="De Vries M."/>
            <person name="Munoz J.F."/>
            <person name="Stielow J.B."/>
        </authorList>
    </citation>
    <scope>NUCLEOTIDE SEQUENCE [LARGE SCALE GENOMIC DNA]</scope>
    <source>
        <strain evidence="1 2">EI222</strain>
    </source>
</reference>
<dbReference type="STRING" id="1658174.A0A1J9QBG9"/>
<dbReference type="VEuPathDB" id="FungiDB:ACJ73_02436"/>
<keyword evidence="2" id="KW-1185">Reference proteome</keyword>
<gene>
    <name evidence="1" type="ORF">ACJ73_02436</name>
</gene>
<evidence type="ECO:0000313" key="2">
    <source>
        <dbReference type="Proteomes" id="UP000242791"/>
    </source>
</evidence>
<dbReference type="EMBL" id="LGTZ01000260">
    <property type="protein sequence ID" value="OJD26190.1"/>
    <property type="molecule type" value="Genomic_DNA"/>
</dbReference>
<protein>
    <submittedName>
        <fullName evidence="1">Uncharacterized protein</fullName>
    </submittedName>
</protein>
<sequence length="172" mass="20122">MSIVQRAEHLSFAVRWWSKQNLEFGVVIPTKQHYEEMRHLASLTTAFFNTENVRSVNLDIHDYSLHSDPPCISLYELLPDCEWPWLQAFSLTGVPFYERDHWKIVDRIRNSLKILDMDGLWPTGGEYGSGSYEDDLVFRFSENAVCQYLLKVKDAEKNPFGWNLGFVVLWSN</sequence>
<name>A0A1J9QBG9_9EURO</name>
<organism evidence="1 2">
    <name type="scientific">Blastomyces percursus</name>
    <dbReference type="NCBI Taxonomy" id="1658174"/>
    <lineage>
        <taxon>Eukaryota</taxon>
        <taxon>Fungi</taxon>
        <taxon>Dikarya</taxon>
        <taxon>Ascomycota</taxon>
        <taxon>Pezizomycotina</taxon>
        <taxon>Eurotiomycetes</taxon>
        <taxon>Eurotiomycetidae</taxon>
        <taxon>Onygenales</taxon>
        <taxon>Ajellomycetaceae</taxon>
        <taxon>Blastomyces</taxon>
    </lineage>
</organism>
<proteinExistence type="predicted"/>
<accession>A0A1J9QBG9</accession>
<dbReference type="Proteomes" id="UP000242791">
    <property type="component" value="Unassembled WGS sequence"/>
</dbReference>
<comment type="caution">
    <text evidence="1">The sequence shown here is derived from an EMBL/GenBank/DDBJ whole genome shotgun (WGS) entry which is preliminary data.</text>
</comment>
<dbReference type="AlphaFoldDB" id="A0A1J9QBG9"/>
<evidence type="ECO:0000313" key="1">
    <source>
        <dbReference type="EMBL" id="OJD26190.1"/>
    </source>
</evidence>
<dbReference type="OrthoDB" id="3759773at2759"/>